<proteinExistence type="inferred from homology"/>
<evidence type="ECO:0000256" key="1">
    <source>
        <dbReference type="ARBA" id="ARBA00010645"/>
    </source>
</evidence>
<gene>
    <name evidence="4" type="ORF">AACH10_10450</name>
</gene>
<dbReference type="PANTHER" id="PTHR37483:SF1">
    <property type="entry name" value="UPF0125 PROTEIN RATB"/>
    <property type="match status" value="1"/>
</dbReference>
<dbReference type="RefSeq" id="WP_341410330.1">
    <property type="nucleotide sequence ID" value="NZ_JBBUTH010000004.1"/>
</dbReference>
<comment type="caution">
    <text evidence="4">The sequence shown here is derived from an EMBL/GenBank/DDBJ whole genome shotgun (WGS) entry which is preliminary data.</text>
</comment>
<accession>A0ABU9CHK2</accession>
<evidence type="ECO:0000256" key="3">
    <source>
        <dbReference type="SAM" id="Phobius"/>
    </source>
</evidence>
<dbReference type="EMBL" id="JBBUTH010000004">
    <property type="protein sequence ID" value="MEK8050660.1"/>
    <property type="molecule type" value="Genomic_DNA"/>
</dbReference>
<dbReference type="PANTHER" id="PTHR37483">
    <property type="entry name" value="UPF0125 PROTEIN RATB"/>
    <property type="match status" value="1"/>
</dbReference>
<dbReference type="HAMAP" id="MF_00460">
    <property type="entry name" value="UPF0125_RnfH"/>
    <property type="match status" value="1"/>
</dbReference>
<organism evidence="4 5">
    <name type="scientific">Pseudaquabacterium inlustre</name>
    <dbReference type="NCBI Taxonomy" id="2984192"/>
    <lineage>
        <taxon>Bacteria</taxon>
        <taxon>Pseudomonadati</taxon>
        <taxon>Pseudomonadota</taxon>
        <taxon>Betaproteobacteria</taxon>
        <taxon>Burkholderiales</taxon>
        <taxon>Sphaerotilaceae</taxon>
        <taxon>Pseudaquabacterium</taxon>
    </lineage>
</organism>
<reference evidence="4 5" key="1">
    <citation type="submission" date="2024-04" db="EMBL/GenBank/DDBJ databases">
        <title>Novel species of the genus Ideonella isolated from streams.</title>
        <authorList>
            <person name="Lu H."/>
        </authorList>
    </citation>
    <scope>NUCLEOTIDE SEQUENCE [LARGE SCALE GENOMIC DNA]</scope>
    <source>
        <strain evidence="4 5">DXS22W</strain>
    </source>
</reference>
<keyword evidence="5" id="KW-1185">Reference proteome</keyword>
<feature type="transmembrane region" description="Helical" evidence="3">
    <location>
        <begin position="20"/>
        <end position="37"/>
    </location>
</feature>
<dbReference type="InterPro" id="IPR005346">
    <property type="entry name" value="RnfH"/>
</dbReference>
<keyword evidence="3" id="KW-1133">Transmembrane helix</keyword>
<evidence type="ECO:0000256" key="2">
    <source>
        <dbReference type="HAMAP-Rule" id="MF_00460"/>
    </source>
</evidence>
<protein>
    <recommendedName>
        <fullName evidence="2">UPF0125 protein AACH10_10450</fullName>
    </recommendedName>
</protein>
<keyword evidence="3" id="KW-0472">Membrane</keyword>
<dbReference type="SUPFAM" id="SSF54285">
    <property type="entry name" value="MoaD/ThiS"/>
    <property type="match status" value="1"/>
</dbReference>
<dbReference type="InterPro" id="IPR037021">
    <property type="entry name" value="RnfH_sf"/>
</dbReference>
<name>A0ABU9CHK2_9BURK</name>
<dbReference type="Proteomes" id="UP001365405">
    <property type="component" value="Unassembled WGS sequence"/>
</dbReference>
<sequence>MSADPVTGELATAPVDGVPVPAASAGAIGVSLVYAAAPHDLWRLSLRLPAGATVADALRASGWLQRLGAATLDALTPSVWNRAVAPGARLRDGDRIELSRPLTVDPKEARRLRYRRDGVKRAPRRLKTG</sequence>
<evidence type="ECO:0000313" key="5">
    <source>
        <dbReference type="Proteomes" id="UP001365405"/>
    </source>
</evidence>
<dbReference type="Gene3D" id="3.10.20.280">
    <property type="entry name" value="RnfH-like"/>
    <property type="match status" value="1"/>
</dbReference>
<dbReference type="Pfam" id="PF03658">
    <property type="entry name" value="Ub-RnfH"/>
    <property type="match status" value="1"/>
</dbReference>
<dbReference type="InterPro" id="IPR016155">
    <property type="entry name" value="Mopterin_synth/thiamin_S_b"/>
</dbReference>
<evidence type="ECO:0000313" key="4">
    <source>
        <dbReference type="EMBL" id="MEK8050660.1"/>
    </source>
</evidence>
<comment type="similarity">
    <text evidence="1 2">Belongs to the UPF0125 (RnfH) family.</text>
</comment>
<keyword evidence="3" id="KW-0812">Transmembrane</keyword>